<dbReference type="InterPro" id="IPR035940">
    <property type="entry name" value="CAP_sf"/>
</dbReference>
<dbReference type="InterPro" id="IPR018244">
    <property type="entry name" value="Allrgn_V5/Tpx1_CS"/>
</dbReference>
<accession>A0A0K9Q557</accession>
<dbReference type="Pfam" id="PF00188">
    <property type="entry name" value="CAP"/>
    <property type="match status" value="1"/>
</dbReference>
<dbReference type="PRINTS" id="PR00837">
    <property type="entry name" value="V5TPXLIKE"/>
</dbReference>
<feature type="domain" description="SCP" evidence="5">
    <location>
        <begin position="137"/>
        <end position="271"/>
    </location>
</feature>
<evidence type="ECO:0000313" key="6">
    <source>
        <dbReference type="EMBL" id="KMZ76314.1"/>
    </source>
</evidence>
<dbReference type="FunFam" id="3.40.33.10:FF:000004">
    <property type="entry name" value="CAP, cysteine-rich secretory protein, antigen 5"/>
    <property type="match status" value="1"/>
</dbReference>
<dbReference type="AlphaFoldDB" id="A0A0K9Q557"/>
<keyword evidence="4" id="KW-0732">Signal</keyword>
<feature type="signal peptide" evidence="4">
    <location>
        <begin position="1"/>
        <end position="22"/>
    </location>
</feature>
<name>A0A0K9Q557_ZOSMR</name>
<dbReference type="PANTHER" id="PTHR10334">
    <property type="entry name" value="CYSTEINE-RICH SECRETORY PROTEIN-RELATED"/>
    <property type="match status" value="1"/>
</dbReference>
<dbReference type="InterPro" id="IPR002413">
    <property type="entry name" value="V5_allergen-like"/>
</dbReference>
<organism evidence="6 7">
    <name type="scientific">Zostera marina</name>
    <name type="common">Eelgrass</name>
    <dbReference type="NCBI Taxonomy" id="29655"/>
    <lineage>
        <taxon>Eukaryota</taxon>
        <taxon>Viridiplantae</taxon>
        <taxon>Streptophyta</taxon>
        <taxon>Embryophyta</taxon>
        <taxon>Tracheophyta</taxon>
        <taxon>Spermatophyta</taxon>
        <taxon>Magnoliopsida</taxon>
        <taxon>Liliopsida</taxon>
        <taxon>Zosteraceae</taxon>
        <taxon>Zostera</taxon>
    </lineage>
</organism>
<feature type="chain" id="PRO_5005528163" description="SCP domain-containing protein" evidence="4">
    <location>
        <begin position="23"/>
        <end position="277"/>
    </location>
</feature>
<dbReference type="PRINTS" id="PR00838">
    <property type="entry name" value="V5ALLERGEN"/>
</dbReference>
<dbReference type="Proteomes" id="UP000036987">
    <property type="component" value="Unassembled WGS sequence"/>
</dbReference>
<dbReference type="InterPro" id="IPR001283">
    <property type="entry name" value="CRISP-related"/>
</dbReference>
<keyword evidence="7" id="KW-1185">Reference proteome</keyword>
<evidence type="ECO:0000259" key="5">
    <source>
        <dbReference type="SMART" id="SM00198"/>
    </source>
</evidence>
<reference evidence="7" key="1">
    <citation type="journal article" date="2016" name="Nature">
        <title>The genome of the seagrass Zostera marina reveals angiosperm adaptation to the sea.</title>
        <authorList>
            <person name="Olsen J.L."/>
            <person name="Rouze P."/>
            <person name="Verhelst B."/>
            <person name="Lin Y.-C."/>
            <person name="Bayer T."/>
            <person name="Collen J."/>
            <person name="Dattolo E."/>
            <person name="De Paoli E."/>
            <person name="Dittami S."/>
            <person name="Maumus F."/>
            <person name="Michel G."/>
            <person name="Kersting A."/>
            <person name="Lauritano C."/>
            <person name="Lohaus R."/>
            <person name="Toepel M."/>
            <person name="Tonon T."/>
            <person name="Vanneste K."/>
            <person name="Amirebrahimi M."/>
            <person name="Brakel J."/>
            <person name="Bostroem C."/>
            <person name="Chovatia M."/>
            <person name="Grimwood J."/>
            <person name="Jenkins J.W."/>
            <person name="Jueterbock A."/>
            <person name="Mraz A."/>
            <person name="Stam W.T."/>
            <person name="Tice H."/>
            <person name="Bornberg-Bauer E."/>
            <person name="Green P.J."/>
            <person name="Pearson G.A."/>
            <person name="Procaccini G."/>
            <person name="Duarte C.M."/>
            <person name="Schmutz J."/>
            <person name="Reusch T.B.H."/>
            <person name="Van de Peer Y."/>
        </authorList>
    </citation>
    <scope>NUCLEOTIDE SEQUENCE [LARGE SCALE GENOMIC DNA]</scope>
    <source>
        <strain evidence="7">cv. Finnish</strain>
    </source>
</reference>
<comment type="function">
    <text evidence="1">Probably involved in the defense reaction of plants against pathogens.</text>
</comment>
<evidence type="ECO:0000256" key="1">
    <source>
        <dbReference type="ARBA" id="ARBA00003143"/>
    </source>
</evidence>
<evidence type="ECO:0000256" key="2">
    <source>
        <dbReference type="ARBA" id="ARBA00023265"/>
    </source>
</evidence>
<dbReference type="PROSITE" id="PS01009">
    <property type="entry name" value="CRISP_1"/>
    <property type="match status" value="1"/>
</dbReference>
<feature type="region of interest" description="Disordered" evidence="3">
    <location>
        <begin position="26"/>
        <end position="62"/>
    </location>
</feature>
<dbReference type="InterPro" id="IPR014044">
    <property type="entry name" value="CAP_dom"/>
</dbReference>
<protein>
    <recommendedName>
        <fullName evidence="5">SCP domain-containing protein</fullName>
    </recommendedName>
</protein>
<proteinExistence type="predicted"/>
<comment type="caution">
    <text evidence="6">The sequence shown here is derived from an EMBL/GenBank/DDBJ whole genome shotgun (WGS) entry which is preliminary data.</text>
</comment>
<dbReference type="OrthoDB" id="337038at2759"/>
<dbReference type="STRING" id="29655.A0A0K9Q557"/>
<dbReference type="SMART" id="SM00198">
    <property type="entry name" value="SCP"/>
    <property type="match status" value="1"/>
</dbReference>
<dbReference type="PROSITE" id="PS01010">
    <property type="entry name" value="CRISP_2"/>
    <property type="match status" value="1"/>
</dbReference>
<keyword evidence="2" id="KW-0568">Pathogenesis-related protein</keyword>
<evidence type="ECO:0000256" key="3">
    <source>
        <dbReference type="SAM" id="MobiDB-lite"/>
    </source>
</evidence>
<gene>
    <name evidence="6" type="ORF">ZOSMA_103G00190</name>
</gene>
<dbReference type="EMBL" id="LFYR01000047">
    <property type="protein sequence ID" value="KMZ76314.1"/>
    <property type="molecule type" value="Genomic_DNA"/>
</dbReference>
<evidence type="ECO:0000256" key="4">
    <source>
        <dbReference type="SAM" id="SignalP"/>
    </source>
</evidence>
<evidence type="ECO:0000313" key="7">
    <source>
        <dbReference type="Proteomes" id="UP000036987"/>
    </source>
</evidence>
<dbReference type="Gene3D" id="3.40.33.10">
    <property type="entry name" value="CAP"/>
    <property type="match status" value="1"/>
</dbReference>
<keyword evidence="2" id="KW-0611">Plant defense</keyword>
<feature type="compositionally biased region" description="Low complexity" evidence="3">
    <location>
        <begin position="26"/>
        <end position="46"/>
    </location>
</feature>
<dbReference type="SUPFAM" id="SSF55797">
    <property type="entry name" value="PR-1-like"/>
    <property type="match status" value="1"/>
</dbReference>
<dbReference type="GO" id="GO:0005615">
    <property type="term" value="C:extracellular space"/>
    <property type="evidence" value="ECO:0000318"/>
    <property type="project" value="GO_Central"/>
</dbReference>
<sequence length="277" mass="32329">MAFKLVNLLVLFIIQVLPLTMASSSSFSSSSSSSSSTATKISSTGSVFRERDPNNPNSTTEISKSVIKTKMCYNSHCFFRVRIRYPSRNKENQNENRVEDEKISRSRREKYKNAINHMPMPKEILNVKKSHHMYERHIKEEFLDAHNYARTFFKEKPFQWNKSLAKKAQKWAAKLSVPCKYIEHSDTPYGENIFLGRGRRWRATDAVQEWANERSAYNAENYRCFDNQICGHFTQIIWRSTHEIGCARKWCKSKRGVIIVCNYDPPGNYIGENPFEN</sequence>